<dbReference type="InterPro" id="IPR001128">
    <property type="entry name" value="Cyt_P450"/>
</dbReference>
<accession>A0A6A5TQU7</accession>
<organism evidence="8 9">
    <name type="scientific">Byssothecium circinans</name>
    <dbReference type="NCBI Taxonomy" id="147558"/>
    <lineage>
        <taxon>Eukaryota</taxon>
        <taxon>Fungi</taxon>
        <taxon>Dikarya</taxon>
        <taxon>Ascomycota</taxon>
        <taxon>Pezizomycotina</taxon>
        <taxon>Dothideomycetes</taxon>
        <taxon>Pleosporomycetidae</taxon>
        <taxon>Pleosporales</taxon>
        <taxon>Massarineae</taxon>
        <taxon>Massarinaceae</taxon>
        <taxon>Byssothecium</taxon>
    </lineage>
</organism>
<keyword evidence="6" id="KW-0503">Monooxygenase</keyword>
<evidence type="ECO:0000256" key="1">
    <source>
        <dbReference type="ARBA" id="ARBA00001971"/>
    </source>
</evidence>
<dbReference type="EMBL" id="ML976996">
    <property type="protein sequence ID" value="KAF1955011.1"/>
    <property type="molecule type" value="Genomic_DNA"/>
</dbReference>
<comment type="cofactor">
    <cofactor evidence="1 5">
        <name>heme</name>
        <dbReference type="ChEBI" id="CHEBI:30413"/>
    </cofactor>
</comment>
<proteinExistence type="inferred from homology"/>
<dbReference type="InterPro" id="IPR050121">
    <property type="entry name" value="Cytochrome_P450_monoxygenase"/>
</dbReference>
<reference evidence="8" key="1">
    <citation type="journal article" date="2020" name="Stud. Mycol.">
        <title>101 Dothideomycetes genomes: a test case for predicting lifestyles and emergence of pathogens.</title>
        <authorList>
            <person name="Haridas S."/>
            <person name="Albert R."/>
            <person name="Binder M."/>
            <person name="Bloem J."/>
            <person name="Labutti K."/>
            <person name="Salamov A."/>
            <person name="Andreopoulos B."/>
            <person name="Baker S."/>
            <person name="Barry K."/>
            <person name="Bills G."/>
            <person name="Bluhm B."/>
            <person name="Cannon C."/>
            <person name="Castanera R."/>
            <person name="Culley D."/>
            <person name="Daum C."/>
            <person name="Ezra D."/>
            <person name="Gonzalez J."/>
            <person name="Henrissat B."/>
            <person name="Kuo A."/>
            <person name="Liang C."/>
            <person name="Lipzen A."/>
            <person name="Lutzoni F."/>
            <person name="Magnuson J."/>
            <person name="Mondo S."/>
            <person name="Nolan M."/>
            <person name="Ohm R."/>
            <person name="Pangilinan J."/>
            <person name="Park H.-J."/>
            <person name="Ramirez L."/>
            <person name="Alfaro M."/>
            <person name="Sun H."/>
            <person name="Tritt A."/>
            <person name="Yoshinaga Y."/>
            <person name="Zwiers L.-H."/>
            <person name="Turgeon B."/>
            <person name="Goodwin S."/>
            <person name="Spatafora J."/>
            <person name="Crous P."/>
            <person name="Grigoriev I."/>
        </authorList>
    </citation>
    <scope>NUCLEOTIDE SEQUENCE</scope>
    <source>
        <strain evidence="8">CBS 675.92</strain>
    </source>
</reference>
<gene>
    <name evidence="8" type="ORF">CC80DRAFT_416438</name>
</gene>
<evidence type="ECO:0000313" key="9">
    <source>
        <dbReference type="Proteomes" id="UP000800035"/>
    </source>
</evidence>
<dbReference type="Gene3D" id="1.10.630.10">
    <property type="entry name" value="Cytochrome P450"/>
    <property type="match status" value="1"/>
</dbReference>
<evidence type="ECO:0000256" key="3">
    <source>
        <dbReference type="ARBA" id="ARBA00022723"/>
    </source>
</evidence>
<dbReference type="GO" id="GO:0020037">
    <property type="term" value="F:heme binding"/>
    <property type="evidence" value="ECO:0007669"/>
    <property type="project" value="InterPro"/>
</dbReference>
<dbReference type="GO" id="GO:0005506">
    <property type="term" value="F:iron ion binding"/>
    <property type="evidence" value="ECO:0007669"/>
    <property type="project" value="InterPro"/>
</dbReference>
<name>A0A6A5TQU7_9PLEO</name>
<dbReference type="PROSITE" id="PS00086">
    <property type="entry name" value="CYTOCHROME_P450"/>
    <property type="match status" value="1"/>
</dbReference>
<dbReference type="CDD" id="cd11060">
    <property type="entry name" value="CYP57A1-like"/>
    <property type="match status" value="1"/>
</dbReference>
<dbReference type="GO" id="GO:0004497">
    <property type="term" value="F:monooxygenase activity"/>
    <property type="evidence" value="ECO:0007669"/>
    <property type="project" value="UniProtKB-KW"/>
</dbReference>
<dbReference type="PRINTS" id="PR00385">
    <property type="entry name" value="P450"/>
</dbReference>
<protein>
    <submittedName>
        <fullName evidence="8">Cytochrome P450</fullName>
    </submittedName>
</protein>
<keyword evidence="5 6" id="KW-0349">Heme</keyword>
<dbReference type="Pfam" id="PF00067">
    <property type="entry name" value="p450"/>
    <property type="match status" value="1"/>
</dbReference>
<keyword evidence="4 5" id="KW-0408">Iron</keyword>
<sequence length="512" mass="58327">MAALYLLITFFSLAIIVVLAQHVLEYLGSPLRKLPGPFLAKFTHLWRFKDNYNQTQIETQLRLHAQHGDVVQIGPNVVSVADPSLIKVIYSTRGTFRKSEFYSVNDAMQPDGTMVQNIFGTRSNEFHSKQIKPIQKLYSLQASQKLEPMMNDTIQILCSELEQRFMTGENKRKTCDIADWISFFAWDFLGDMTLSKRFGFMEAGTDIHGMLKTAEDAIRYFAVVGQMPILDNWLAKNRYLPWKFPAFSAAASFCVERFSERMQKLEAMKDKKDFMNGFLQAQRDDPSVTSHDIIGWLLINILGGADTTAIVTKAIFYYILKNPAVKSALVSELRSANLVYPPTYASLESLPYLSACVKEGLRIHPVTGQILERIVQATGLTIPFPTATSSTSVTLPPGTIVGMNSWIIHRREEIFGPSVEEFVPERWLRGASEPEEVFDERVRKMKEADLSFGNGNRTCLGRPLATVELYKVTATLFGKYEQIELEDPMQEWELHKQFFVWPHKVRVKMSPY</sequence>
<dbReference type="InterPro" id="IPR017972">
    <property type="entry name" value="Cyt_P450_CS"/>
</dbReference>
<dbReference type="GO" id="GO:0016705">
    <property type="term" value="F:oxidoreductase activity, acting on paired donors, with incorporation or reduction of molecular oxygen"/>
    <property type="evidence" value="ECO:0007669"/>
    <property type="project" value="InterPro"/>
</dbReference>
<dbReference type="PRINTS" id="PR00465">
    <property type="entry name" value="EP450IV"/>
</dbReference>
<keyword evidence="9" id="KW-1185">Reference proteome</keyword>
<dbReference type="PANTHER" id="PTHR24305:SF166">
    <property type="entry name" value="CYTOCHROME P450 12A4, MITOCHONDRIAL-RELATED"/>
    <property type="match status" value="1"/>
</dbReference>
<feature type="binding site" description="axial binding residue" evidence="5">
    <location>
        <position position="459"/>
    </location>
    <ligand>
        <name>heme</name>
        <dbReference type="ChEBI" id="CHEBI:30413"/>
    </ligand>
    <ligandPart>
        <name>Fe</name>
        <dbReference type="ChEBI" id="CHEBI:18248"/>
    </ligandPart>
</feature>
<keyword evidence="6" id="KW-0560">Oxidoreductase</keyword>
<evidence type="ECO:0000256" key="4">
    <source>
        <dbReference type="ARBA" id="ARBA00023004"/>
    </source>
</evidence>
<feature type="chain" id="PRO_5025613499" evidence="7">
    <location>
        <begin position="21"/>
        <end position="512"/>
    </location>
</feature>
<keyword evidence="7" id="KW-0732">Signal</keyword>
<evidence type="ECO:0000256" key="5">
    <source>
        <dbReference type="PIRSR" id="PIRSR602403-1"/>
    </source>
</evidence>
<dbReference type="AlphaFoldDB" id="A0A6A5TQU7"/>
<dbReference type="SUPFAM" id="SSF48264">
    <property type="entry name" value="Cytochrome P450"/>
    <property type="match status" value="1"/>
</dbReference>
<dbReference type="OrthoDB" id="3934656at2759"/>
<keyword evidence="3 5" id="KW-0479">Metal-binding</keyword>
<comment type="similarity">
    <text evidence="2 6">Belongs to the cytochrome P450 family.</text>
</comment>
<dbReference type="InterPro" id="IPR002403">
    <property type="entry name" value="Cyt_P450_E_grp-IV"/>
</dbReference>
<feature type="signal peptide" evidence="7">
    <location>
        <begin position="1"/>
        <end position="20"/>
    </location>
</feature>
<evidence type="ECO:0000313" key="8">
    <source>
        <dbReference type="EMBL" id="KAF1955011.1"/>
    </source>
</evidence>
<dbReference type="InterPro" id="IPR036396">
    <property type="entry name" value="Cyt_P450_sf"/>
</dbReference>
<evidence type="ECO:0000256" key="7">
    <source>
        <dbReference type="SAM" id="SignalP"/>
    </source>
</evidence>
<dbReference type="Proteomes" id="UP000800035">
    <property type="component" value="Unassembled WGS sequence"/>
</dbReference>
<evidence type="ECO:0000256" key="6">
    <source>
        <dbReference type="RuleBase" id="RU000461"/>
    </source>
</evidence>
<dbReference type="PANTHER" id="PTHR24305">
    <property type="entry name" value="CYTOCHROME P450"/>
    <property type="match status" value="1"/>
</dbReference>
<evidence type="ECO:0000256" key="2">
    <source>
        <dbReference type="ARBA" id="ARBA00010617"/>
    </source>
</evidence>